<organism evidence="3 4">
    <name type="scientific">Bacillus nakamurai</name>
    <dbReference type="NCBI Taxonomy" id="1793963"/>
    <lineage>
        <taxon>Bacteria</taxon>
        <taxon>Bacillati</taxon>
        <taxon>Bacillota</taxon>
        <taxon>Bacilli</taxon>
        <taxon>Bacillales</taxon>
        <taxon>Bacillaceae</taxon>
        <taxon>Bacillus</taxon>
    </lineage>
</organism>
<dbReference type="Pfam" id="PF13020">
    <property type="entry name" value="NOV_C"/>
    <property type="match status" value="1"/>
</dbReference>
<gene>
    <name evidence="3" type="ORF">AXI58_12650</name>
</gene>
<dbReference type="STRING" id="1793963.AXI58_12650"/>
<evidence type="ECO:0000259" key="1">
    <source>
        <dbReference type="Pfam" id="PF12102"/>
    </source>
</evidence>
<keyword evidence="4" id="KW-1185">Reference proteome</keyword>
<dbReference type="Gene3D" id="3.30.920.90">
    <property type="match status" value="1"/>
</dbReference>
<sequence length="372" mass="43667">MDSFKYTLFDVDRFWRGFNDYKKLKVDNREHDFFQLFRNEIPASIEKALKERQFKNLDHISIKASTGTGRISDSFWIAFLDDRLTTKGNRVSTQVGIYIVILFSEDGQNFYLSIATGTEKFSLSKIREQAKQGREFFAKQIQLNDELLGFNTNEFYLGKSERPKKYAASALINKKYNLFTFDENQMLNDLVALNNLFYDYVYEFYLTEVEALIGESKSTKKKLPRRVINVDKYKQLRREKEIENEITGKIAEEFVYNYEKEYLRTSGKSDLAKMVDWVSSREDGHGYDIKSYFPDGTEKFIEVKGTKFKNKNCTFYLSERERLVAEEFGDKYVLVLVENVGDINKIEVGIELRNPLRKIQLKPLNYLGSVQL</sequence>
<accession>A0A150F9K2</accession>
<feature type="domain" description="Type IV methyl-directed restriction enzyme EcoKMcrB subunit DNA-binding" evidence="1">
    <location>
        <begin position="19"/>
        <end position="200"/>
    </location>
</feature>
<protein>
    <submittedName>
        <fullName evidence="3">Uncharacterized protein</fullName>
    </submittedName>
</protein>
<dbReference type="AlphaFoldDB" id="A0A150F9K2"/>
<reference evidence="4" key="1">
    <citation type="submission" date="2016-02" db="EMBL/GenBank/DDBJ databases">
        <authorList>
            <person name="Dunlap C."/>
        </authorList>
    </citation>
    <scope>NUCLEOTIDE SEQUENCE [LARGE SCALE GENOMIC DNA]</scope>
    <source>
        <strain evidence="4">NRRL B-41092</strain>
    </source>
</reference>
<name>A0A150F9K2_9BACI</name>
<evidence type="ECO:0000313" key="3">
    <source>
        <dbReference type="EMBL" id="KXZ21785.1"/>
    </source>
</evidence>
<dbReference type="Pfam" id="PF12102">
    <property type="entry name" value="MrcB_N"/>
    <property type="match status" value="1"/>
</dbReference>
<proteinExistence type="predicted"/>
<evidence type="ECO:0000313" key="4">
    <source>
        <dbReference type="Proteomes" id="UP000075430"/>
    </source>
</evidence>
<dbReference type="OrthoDB" id="9781481at2"/>
<dbReference type="RefSeq" id="WP_061521145.1">
    <property type="nucleotide sequence ID" value="NZ_JARLZY010000005.1"/>
</dbReference>
<dbReference type="EMBL" id="LSBA01000006">
    <property type="protein sequence ID" value="KXZ21785.1"/>
    <property type="molecule type" value="Genomic_DNA"/>
</dbReference>
<dbReference type="InterPro" id="IPR021961">
    <property type="entry name" value="McrB_DNA-bd"/>
</dbReference>
<evidence type="ECO:0000259" key="2">
    <source>
        <dbReference type="Pfam" id="PF13020"/>
    </source>
</evidence>
<dbReference type="InterPro" id="IPR024975">
    <property type="entry name" value="NOV_C"/>
</dbReference>
<feature type="domain" description="Protein NO VEIN C-terminal" evidence="2">
    <location>
        <begin position="251"/>
        <end position="345"/>
    </location>
</feature>
<dbReference type="Proteomes" id="UP000075430">
    <property type="component" value="Unassembled WGS sequence"/>
</dbReference>
<comment type="caution">
    <text evidence="3">The sequence shown here is derived from an EMBL/GenBank/DDBJ whole genome shotgun (WGS) entry which is preliminary data.</text>
</comment>